<dbReference type="InterPro" id="IPR050834">
    <property type="entry name" value="Glycosyltransf_2"/>
</dbReference>
<evidence type="ECO:0000259" key="1">
    <source>
        <dbReference type="Pfam" id="PF00535"/>
    </source>
</evidence>
<keyword evidence="3" id="KW-1185">Reference proteome</keyword>
<dbReference type="KEGG" id="mri:Mal4_27240"/>
<feature type="domain" description="Glycosyltransferase 2-like" evidence="1">
    <location>
        <begin position="17"/>
        <end position="140"/>
    </location>
</feature>
<sequence>METGSTMTPTTETPTISAVVPAYNAADTIARTIQSILDQTLPVCEVIVVDDGSKDETARIIDRFGAPVRRITQENAGPNAARNHGVREARGEWIAFLDSDDRWLPNKLERMLPLLQDDPQTGVVHCYTVDERSWHKYDGELTFDMLWDHNYVGTSTAIVRKAAWKSVGGFDEDRSLIGAEDYNMWLRMAARDWKFRLCPEELVEYTPAEGSLSSQVRRVLEGELLNARRIAEFADLPAERLRQRERELYAEYGVAMFHARDRQGARQFLGAALKTRPSVDVLARWLATWLPDAVWKLRRRVPQSAA</sequence>
<dbReference type="OrthoDB" id="9772170at2"/>
<reference evidence="2 3" key="1">
    <citation type="submission" date="2019-02" db="EMBL/GenBank/DDBJ databases">
        <title>Deep-cultivation of Planctomycetes and their phenomic and genomic characterization uncovers novel biology.</title>
        <authorList>
            <person name="Wiegand S."/>
            <person name="Jogler M."/>
            <person name="Boedeker C."/>
            <person name="Pinto D."/>
            <person name="Vollmers J."/>
            <person name="Rivas-Marin E."/>
            <person name="Kohn T."/>
            <person name="Peeters S.H."/>
            <person name="Heuer A."/>
            <person name="Rast P."/>
            <person name="Oberbeckmann S."/>
            <person name="Bunk B."/>
            <person name="Jeske O."/>
            <person name="Meyerdierks A."/>
            <person name="Storesund J.E."/>
            <person name="Kallscheuer N."/>
            <person name="Luecker S."/>
            <person name="Lage O.M."/>
            <person name="Pohl T."/>
            <person name="Merkel B.J."/>
            <person name="Hornburger P."/>
            <person name="Mueller R.-W."/>
            <person name="Bruemmer F."/>
            <person name="Labrenz M."/>
            <person name="Spormann A.M."/>
            <person name="Op den Camp H."/>
            <person name="Overmann J."/>
            <person name="Amann R."/>
            <person name="Jetten M.S.M."/>
            <person name="Mascher T."/>
            <person name="Medema M.H."/>
            <person name="Devos D.P."/>
            <person name="Kaster A.-K."/>
            <person name="Ovreas L."/>
            <person name="Rohde M."/>
            <person name="Galperin M.Y."/>
            <person name="Jogler C."/>
        </authorList>
    </citation>
    <scope>NUCLEOTIDE SEQUENCE [LARGE SCALE GENOMIC DNA]</scope>
    <source>
        <strain evidence="2 3">Mal4</strain>
    </source>
</reference>
<accession>A0A517Z7D5</accession>
<evidence type="ECO:0000313" key="2">
    <source>
        <dbReference type="EMBL" id="QDU38397.1"/>
    </source>
</evidence>
<dbReference type="CDD" id="cd00761">
    <property type="entry name" value="Glyco_tranf_GTA_type"/>
    <property type="match status" value="1"/>
</dbReference>
<dbReference type="InterPro" id="IPR029044">
    <property type="entry name" value="Nucleotide-diphossugar_trans"/>
</dbReference>
<gene>
    <name evidence="2" type="primary">kfoC</name>
    <name evidence="2" type="ORF">Mal4_27240</name>
</gene>
<dbReference type="Gene3D" id="3.90.550.10">
    <property type="entry name" value="Spore Coat Polysaccharide Biosynthesis Protein SpsA, Chain A"/>
    <property type="match status" value="1"/>
</dbReference>
<dbReference type="Proteomes" id="UP000320496">
    <property type="component" value="Chromosome"/>
</dbReference>
<protein>
    <submittedName>
        <fullName evidence="2">Chondroitin synthase</fullName>
    </submittedName>
</protein>
<proteinExistence type="predicted"/>
<organism evidence="2 3">
    <name type="scientific">Maioricimonas rarisocia</name>
    <dbReference type="NCBI Taxonomy" id="2528026"/>
    <lineage>
        <taxon>Bacteria</taxon>
        <taxon>Pseudomonadati</taxon>
        <taxon>Planctomycetota</taxon>
        <taxon>Planctomycetia</taxon>
        <taxon>Planctomycetales</taxon>
        <taxon>Planctomycetaceae</taxon>
        <taxon>Maioricimonas</taxon>
    </lineage>
</organism>
<evidence type="ECO:0000313" key="3">
    <source>
        <dbReference type="Proteomes" id="UP000320496"/>
    </source>
</evidence>
<name>A0A517Z7D5_9PLAN</name>
<dbReference type="Pfam" id="PF00535">
    <property type="entry name" value="Glycos_transf_2"/>
    <property type="match status" value="1"/>
</dbReference>
<dbReference type="PANTHER" id="PTHR43685">
    <property type="entry name" value="GLYCOSYLTRANSFERASE"/>
    <property type="match status" value="1"/>
</dbReference>
<dbReference type="EMBL" id="CP036275">
    <property type="protein sequence ID" value="QDU38397.1"/>
    <property type="molecule type" value="Genomic_DNA"/>
</dbReference>
<dbReference type="PANTHER" id="PTHR43685:SF2">
    <property type="entry name" value="GLYCOSYLTRANSFERASE 2-LIKE DOMAIN-CONTAINING PROTEIN"/>
    <property type="match status" value="1"/>
</dbReference>
<dbReference type="InterPro" id="IPR001173">
    <property type="entry name" value="Glyco_trans_2-like"/>
</dbReference>
<dbReference type="AlphaFoldDB" id="A0A517Z7D5"/>
<dbReference type="SUPFAM" id="SSF53448">
    <property type="entry name" value="Nucleotide-diphospho-sugar transferases"/>
    <property type="match status" value="1"/>
</dbReference>